<dbReference type="AlphaFoldDB" id="A0AAV8TT24"/>
<gene>
    <name evidence="7" type="ORF">K2173_002604</name>
</gene>
<keyword evidence="8" id="KW-1185">Reference proteome</keyword>
<evidence type="ECO:0000259" key="5">
    <source>
        <dbReference type="PROSITE" id="PS50097"/>
    </source>
</evidence>
<comment type="similarity">
    <text evidence="3">Belongs to the NPH3 family.</text>
</comment>
<evidence type="ECO:0000313" key="8">
    <source>
        <dbReference type="Proteomes" id="UP001159364"/>
    </source>
</evidence>
<dbReference type="PROSITE" id="PS51649">
    <property type="entry name" value="NPH3"/>
    <property type="match status" value="1"/>
</dbReference>
<dbReference type="InterPro" id="IPR011333">
    <property type="entry name" value="SKP1/BTB/POZ_sf"/>
</dbReference>
<evidence type="ECO:0000313" key="7">
    <source>
        <dbReference type="EMBL" id="KAJ8769400.1"/>
    </source>
</evidence>
<feature type="domain" description="NPH3" evidence="6">
    <location>
        <begin position="219"/>
        <end position="287"/>
    </location>
</feature>
<sequence>MSSRWNDRLGVVDTIYEEEYEYSSSLSPSSPPTPLHSRVQSWSLATGKKTDVRIYVQGTCFHLHKEPLISRSCYLKRQLTELSQITLPLNITADTFFLIADYCYGNHVVITPFNVAALRTAADLLEMTQSKGKRDDNLKQLTETYFRRVITANRELTLITFRYCLRLLPESEATAFLVSRCLEALDLSDESEDLDACLVQVIALPAEEFQIIAESMQCRFISHDMLYKIIDLYIKEHSGEITEDQRVEICNLINCDKLSQPLLMHAVQNPRLPLRFVVRAMLIEQLNTRRAIIKTATNTNHDKHGNHHHHDNVVLGGGSSVTLGSLLRWDAATIEATQLKAEMEATNSRIESLEKELAGMKKQLEKSEKQRCLMEKLLLESEKEIKAREKGRFELEEREERSVMGSSRSASFHYGPREVKVERGQTGSASFATAFRFGFKGEGVTEKSVSSRPSCVNSATSNGKGWISRLKNTFGISKSSSKCRADRRSSGKYKNGTRSVDEVFASSPCDQTGIHYLG</sequence>
<dbReference type="PANTHER" id="PTHR32370">
    <property type="entry name" value="OS12G0117600 PROTEIN"/>
    <property type="match status" value="1"/>
</dbReference>
<accession>A0AAV8TT24</accession>
<name>A0AAV8TT24_9ROSI</name>
<comment type="pathway">
    <text evidence="1">Protein modification; protein ubiquitination.</text>
</comment>
<feature type="domain" description="BTB" evidence="5">
    <location>
        <begin position="50"/>
        <end position="112"/>
    </location>
</feature>
<proteinExistence type="inferred from homology"/>
<evidence type="ECO:0000256" key="3">
    <source>
        <dbReference type="PROSITE-ProRule" id="PRU00982"/>
    </source>
</evidence>
<dbReference type="InterPro" id="IPR027356">
    <property type="entry name" value="NPH3_dom"/>
</dbReference>
<dbReference type="Proteomes" id="UP001159364">
    <property type="component" value="Linkage Group LG03"/>
</dbReference>
<dbReference type="Pfam" id="PF00651">
    <property type="entry name" value="BTB"/>
    <property type="match status" value="1"/>
</dbReference>
<feature type="coiled-coil region" evidence="4">
    <location>
        <begin position="336"/>
        <end position="370"/>
    </location>
</feature>
<keyword evidence="2" id="KW-0833">Ubl conjugation pathway</keyword>
<keyword evidence="4" id="KW-0175">Coiled coil</keyword>
<protein>
    <recommendedName>
        <fullName evidence="9">BTB/POZ domain-containing protein</fullName>
    </recommendedName>
</protein>
<dbReference type="InterPro" id="IPR043454">
    <property type="entry name" value="NPH3/RPT2-like"/>
</dbReference>
<dbReference type="SUPFAM" id="SSF54695">
    <property type="entry name" value="POZ domain"/>
    <property type="match status" value="1"/>
</dbReference>
<evidence type="ECO:0000256" key="1">
    <source>
        <dbReference type="ARBA" id="ARBA00004906"/>
    </source>
</evidence>
<dbReference type="InterPro" id="IPR000210">
    <property type="entry name" value="BTB/POZ_dom"/>
</dbReference>
<dbReference type="EMBL" id="JAIWQS010000003">
    <property type="protein sequence ID" value="KAJ8769400.1"/>
    <property type="molecule type" value="Genomic_DNA"/>
</dbReference>
<dbReference type="PROSITE" id="PS50097">
    <property type="entry name" value="BTB"/>
    <property type="match status" value="1"/>
</dbReference>
<dbReference type="Pfam" id="PF03000">
    <property type="entry name" value="NPH3"/>
    <property type="match status" value="1"/>
</dbReference>
<dbReference type="Gene3D" id="3.30.710.10">
    <property type="entry name" value="Potassium Channel Kv1.1, Chain A"/>
    <property type="match status" value="1"/>
</dbReference>
<evidence type="ECO:0000259" key="6">
    <source>
        <dbReference type="PROSITE" id="PS51649"/>
    </source>
</evidence>
<evidence type="ECO:0008006" key="9">
    <source>
        <dbReference type="Google" id="ProtNLM"/>
    </source>
</evidence>
<evidence type="ECO:0000256" key="4">
    <source>
        <dbReference type="SAM" id="Coils"/>
    </source>
</evidence>
<comment type="caution">
    <text evidence="7">The sequence shown here is derived from an EMBL/GenBank/DDBJ whole genome shotgun (WGS) entry which is preliminary data.</text>
</comment>
<dbReference type="SMART" id="SM00225">
    <property type="entry name" value="BTB"/>
    <property type="match status" value="1"/>
</dbReference>
<evidence type="ECO:0000256" key="2">
    <source>
        <dbReference type="ARBA" id="ARBA00022786"/>
    </source>
</evidence>
<reference evidence="7 8" key="1">
    <citation type="submission" date="2021-09" db="EMBL/GenBank/DDBJ databases">
        <title>Genomic insights and catalytic innovation underlie evolution of tropane alkaloids biosynthesis.</title>
        <authorList>
            <person name="Wang Y.-J."/>
            <person name="Tian T."/>
            <person name="Huang J.-P."/>
            <person name="Huang S.-X."/>
        </authorList>
    </citation>
    <scope>NUCLEOTIDE SEQUENCE [LARGE SCALE GENOMIC DNA]</scope>
    <source>
        <strain evidence="7">KIB-2018</strain>
        <tissue evidence="7">Leaf</tissue>
    </source>
</reference>
<organism evidence="7 8">
    <name type="scientific">Erythroxylum novogranatense</name>
    <dbReference type="NCBI Taxonomy" id="1862640"/>
    <lineage>
        <taxon>Eukaryota</taxon>
        <taxon>Viridiplantae</taxon>
        <taxon>Streptophyta</taxon>
        <taxon>Embryophyta</taxon>
        <taxon>Tracheophyta</taxon>
        <taxon>Spermatophyta</taxon>
        <taxon>Magnoliopsida</taxon>
        <taxon>eudicotyledons</taxon>
        <taxon>Gunneridae</taxon>
        <taxon>Pentapetalae</taxon>
        <taxon>rosids</taxon>
        <taxon>fabids</taxon>
        <taxon>Malpighiales</taxon>
        <taxon>Erythroxylaceae</taxon>
        <taxon>Erythroxylum</taxon>
    </lineage>
</organism>